<dbReference type="RefSeq" id="WP_406770837.1">
    <property type="nucleotide sequence ID" value="NZ_JBJHZZ010000017.1"/>
</dbReference>
<accession>A0ABW8T745</accession>
<evidence type="ECO:0000313" key="1">
    <source>
        <dbReference type="EMBL" id="MFL0248409.1"/>
    </source>
</evidence>
<evidence type="ECO:0000313" key="2">
    <source>
        <dbReference type="Proteomes" id="UP001623591"/>
    </source>
</evidence>
<reference evidence="1 2" key="1">
    <citation type="submission" date="2024-11" db="EMBL/GenBank/DDBJ databases">
        <authorList>
            <person name="Heng Y.C."/>
            <person name="Lim A.C.H."/>
            <person name="Lee J.K.Y."/>
            <person name="Kittelmann S."/>
        </authorList>
    </citation>
    <scope>NUCLEOTIDE SEQUENCE [LARGE SCALE GENOMIC DNA]</scope>
    <source>
        <strain evidence="1 2">WILCCON 0185</strain>
    </source>
</reference>
<dbReference type="EMBL" id="JBJHZZ010000017">
    <property type="protein sequence ID" value="MFL0248409.1"/>
    <property type="molecule type" value="Genomic_DNA"/>
</dbReference>
<sequence length="230" mass="27072">MKKDKLTYRFMQKIIYFENTSYISLFDFTNIFGIKPSFDYDKNTIFFYKNKEVLSVSKKNNSNKTALLRLEDIAAGKTYRYHTAEAKYKLRIIADYLYSKGVPFHAAWVPRYIDNEMEEHIDNDLANINSLNNADFLYTLDYFISRGGIIGLHGYTHQAGNERSIVSAEFRNSKNKESFTNGFALKRIDMAKESAKKLNIPIDFFETLHYSRTSDQLKVIENNFNYRWKK</sequence>
<comment type="caution">
    <text evidence="1">The sequence shown here is derived from an EMBL/GenBank/DDBJ whole genome shotgun (WGS) entry which is preliminary data.</text>
</comment>
<protein>
    <submittedName>
        <fullName evidence="1">DUF2334 domain-containing protein</fullName>
    </submittedName>
</protein>
<organism evidence="1 2">
    <name type="scientific">Candidatus Clostridium stratigraminis</name>
    <dbReference type="NCBI Taxonomy" id="3381661"/>
    <lineage>
        <taxon>Bacteria</taxon>
        <taxon>Bacillati</taxon>
        <taxon>Bacillota</taxon>
        <taxon>Clostridia</taxon>
        <taxon>Eubacteriales</taxon>
        <taxon>Clostridiaceae</taxon>
        <taxon>Clostridium</taxon>
    </lineage>
</organism>
<dbReference type="InterPro" id="IPR018763">
    <property type="entry name" value="DUF2334"/>
</dbReference>
<proteinExistence type="predicted"/>
<dbReference type="Pfam" id="PF10096">
    <property type="entry name" value="DUF2334"/>
    <property type="match status" value="1"/>
</dbReference>
<keyword evidence="2" id="KW-1185">Reference proteome</keyword>
<dbReference type="Proteomes" id="UP001623591">
    <property type="component" value="Unassembled WGS sequence"/>
</dbReference>
<name>A0ABW8T745_9CLOT</name>
<gene>
    <name evidence="1" type="ORF">ACJDUG_15785</name>
</gene>